<reference evidence="1 2" key="1">
    <citation type="journal article" date="2015" name="Genome Announc.">
        <title>Draft Genome Sequences of Marine Isolates of Thalassomonas viridans and Thalassomonas actiniarum.</title>
        <authorList>
            <person name="Olonade I."/>
            <person name="van Zyl L.J."/>
            <person name="Trindade M."/>
        </authorList>
    </citation>
    <scope>NUCLEOTIDE SEQUENCE [LARGE SCALE GENOMIC DNA]</scope>
    <source>
        <strain evidence="1 2">A5K-106</strain>
    </source>
</reference>
<keyword evidence="2" id="KW-1185">Reference proteome</keyword>
<dbReference type="PANTHER" id="PTHR35564:SF4">
    <property type="entry name" value="CYTOPLASMIC PROTEIN"/>
    <property type="match status" value="1"/>
</dbReference>
<dbReference type="NCBIfam" id="TIGR03347">
    <property type="entry name" value="VI_chp_1"/>
    <property type="match status" value="1"/>
</dbReference>
<name>A0AAE9YLG8_9GAMM</name>
<proteinExistence type="predicted"/>
<evidence type="ECO:0000313" key="1">
    <source>
        <dbReference type="EMBL" id="WDD96569.1"/>
    </source>
</evidence>
<protein>
    <submittedName>
        <fullName evidence="1">Type VI secretion system baseplate subunit TssG</fullName>
    </submittedName>
</protein>
<accession>A0AAE9YLG8</accession>
<dbReference type="RefSeq" id="WP_044834519.1">
    <property type="nucleotide sequence ID" value="NZ_CP059735.1"/>
</dbReference>
<gene>
    <name evidence="1" type="primary">tssG</name>
    <name evidence="1" type="ORF">SG35_014370</name>
</gene>
<dbReference type="EMBL" id="CP059735">
    <property type="protein sequence ID" value="WDD96569.1"/>
    <property type="molecule type" value="Genomic_DNA"/>
</dbReference>
<organism evidence="1 2">
    <name type="scientific">Thalassomonas actiniarum</name>
    <dbReference type="NCBI Taxonomy" id="485447"/>
    <lineage>
        <taxon>Bacteria</taxon>
        <taxon>Pseudomonadati</taxon>
        <taxon>Pseudomonadota</taxon>
        <taxon>Gammaproteobacteria</taxon>
        <taxon>Alteromonadales</taxon>
        <taxon>Colwelliaceae</taxon>
        <taxon>Thalassomonas</taxon>
    </lineage>
</organism>
<dbReference type="PANTHER" id="PTHR35564">
    <property type="match status" value="1"/>
</dbReference>
<dbReference type="KEGG" id="tact:SG35_014370"/>
<dbReference type="AlphaFoldDB" id="A0AAE9YLG8"/>
<evidence type="ECO:0000313" key="2">
    <source>
        <dbReference type="Proteomes" id="UP000032568"/>
    </source>
</evidence>
<dbReference type="InterPro" id="IPR010732">
    <property type="entry name" value="T6SS_TssG-like"/>
</dbReference>
<dbReference type="Proteomes" id="UP000032568">
    <property type="component" value="Chromosome"/>
</dbReference>
<sequence>MASAHWRTGYTVADLYTKIDADWSFYQLVRLLLPAREADEHLLNLIHQYIDFNASSAQDFPPGEIREVRQANADNGEQAKTQIICSRYNIAGCGGPLPEAFVEMLHDDITDGKGAMQAFIDLFNNRIQALRYLIRARSDHTLARAPAQKTESGRFLLSLSGHLSEQQRKLHHQGSDTLIGLAGDLANTRMTLPTMTKLFDINFNLPLMDMKCFQGRWLRVESSDHTLLGQANHRLGEEATLGRDIWDQQAVFELVLGPMPPNRLNQLVPGGEEHDKLRRLVQWISDIRCDCKITLVCDHSIGCAALLSQEKQVSNVLGFGSWLSSQKADDDSDKELGDRRVSFMLNLVH</sequence>
<reference evidence="1 2" key="2">
    <citation type="journal article" date="2022" name="Mar. Drugs">
        <title>Bioassay-Guided Fractionation Leads to the Detection of Cholic Acid Generated by the Rare Thalassomonas sp.</title>
        <authorList>
            <person name="Pheiffer F."/>
            <person name="Schneider Y.K."/>
            <person name="Hansen E.H."/>
            <person name="Andersen J.H."/>
            <person name="Isaksson J."/>
            <person name="Busche T."/>
            <person name="R C."/>
            <person name="Kalinowski J."/>
            <person name="Zyl L.V."/>
            <person name="Trindade M."/>
        </authorList>
    </citation>
    <scope>NUCLEOTIDE SEQUENCE [LARGE SCALE GENOMIC DNA]</scope>
    <source>
        <strain evidence="1 2">A5K-106</strain>
    </source>
</reference>
<dbReference type="Pfam" id="PF06996">
    <property type="entry name" value="T6SS_TssG"/>
    <property type="match status" value="1"/>
</dbReference>